<organism evidence="1 2">
    <name type="scientific">Collinsella stercoris DSM 13279</name>
    <dbReference type="NCBI Taxonomy" id="445975"/>
    <lineage>
        <taxon>Bacteria</taxon>
        <taxon>Bacillati</taxon>
        <taxon>Actinomycetota</taxon>
        <taxon>Coriobacteriia</taxon>
        <taxon>Coriobacteriales</taxon>
        <taxon>Coriobacteriaceae</taxon>
        <taxon>Collinsella</taxon>
    </lineage>
</organism>
<comment type="caution">
    <text evidence="1">The sequence shown here is derived from an EMBL/GenBank/DDBJ whole genome shotgun (WGS) entry which is preliminary data.</text>
</comment>
<evidence type="ECO:0000313" key="1">
    <source>
        <dbReference type="EMBL" id="EEA90514.1"/>
    </source>
</evidence>
<sequence>MGVGFASASSTTGHLNTVIDNVLCRKGNAYFIRQNVHELGYGYAALKITPMFTSGSINMLWSADSV</sequence>
<reference evidence="1 2" key="2">
    <citation type="submission" date="2008-10" db="EMBL/GenBank/DDBJ databases">
        <authorList>
            <person name="Fulton L."/>
            <person name="Clifton S."/>
            <person name="Fulton B."/>
            <person name="Xu J."/>
            <person name="Minx P."/>
            <person name="Pepin K.H."/>
            <person name="Johnson M."/>
            <person name="Thiruvilangam P."/>
            <person name="Bhonagiri V."/>
            <person name="Nash W.E."/>
            <person name="Mardis E.R."/>
            <person name="Wilson R.K."/>
        </authorList>
    </citation>
    <scope>NUCLEOTIDE SEQUENCE [LARGE SCALE GENOMIC DNA]</scope>
    <source>
        <strain evidence="1 2">DSM 13279</strain>
    </source>
</reference>
<evidence type="ECO:0000313" key="2">
    <source>
        <dbReference type="Proteomes" id="UP000003560"/>
    </source>
</evidence>
<reference evidence="1 2" key="1">
    <citation type="submission" date="2008-10" db="EMBL/GenBank/DDBJ databases">
        <title>Draft genome sequence of Collinsella stercoris (DSM 13279).</title>
        <authorList>
            <person name="Sudarsanam P."/>
            <person name="Ley R."/>
            <person name="Guruge J."/>
            <person name="Turnbaugh P.J."/>
            <person name="Mahowald M."/>
            <person name="Liep D."/>
            <person name="Gordon J."/>
        </authorList>
    </citation>
    <scope>NUCLEOTIDE SEQUENCE [LARGE SCALE GENOMIC DNA]</scope>
    <source>
        <strain evidence="1 2">DSM 13279</strain>
    </source>
</reference>
<protein>
    <submittedName>
        <fullName evidence="1">Uncharacterized protein</fullName>
    </submittedName>
</protein>
<dbReference type="AlphaFoldDB" id="B6GB20"/>
<gene>
    <name evidence="1" type="ORF">COLSTE_01273</name>
</gene>
<keyword evidence="2" id="KW-1185">Reference proteome</keyword>
<dbReference type="STRING" id="445975.COLSTE_01273"/>
<dbReference type="HOGENOM" id="CLU_2823710_0_0_11"/>
<name>B6GB20_9ACTN</name>
<dbReference type="EMBL" id="ABXJ01000069">
    <property type="protein sequence ID" value="EEA90514.1"/>
    <property type="molecule type" value="Genomic_DNA"/>
</dbReference>
<dbReference type="Proteomes" id="UP000003560">
    <property type="component" value="Unassembled WGS sequence"/>
</dbReference>
<proteinExistence type="predicted"/>
<accession>B6GB20</accession>